<organism evidence="4 5">
    <name type="scientific">Mycolicibacter kumamotonensis</name>
    <dbReference type="NCBI Taxonomy" id="354243"/>
    <lineage>
        <taxon>Bacteria</taxon>
        <taxon>Bacillati</taxon>
        <taxon>Actinomycetota</taxon>
        <taxon>Actinomycetes</taxon>
        <taxon>Mycobacteriales</taxon>
        <taxon>Mycobacteriaceae</taxon>
        <taxon>Mycolicibacter</taxon>
    </lineage>
</organism>
<dbReference type="InterPro" id="IPR023985">
    <property type="entry name" value="SDR_subfam_1"/>
</dbReference>
<dbReference type="SUPFAM" id="SSF51735">
    <property type="entry name" value="NAD(P)-binding Rossmann-fold domains"/>
    <property type="match status" value="1"/>
</dbReference>
<dbReference type="NCBIfam" id="TIGR03971">
    <property type="entry name" value="SDR_subfam_1"/>
    <property type="match status" value="1"/>
</dbReference>
<dbReference type="Proteomes" id="UP000466523">
    <property type="component" value="Unassembled WGS sequence"/>
</dbReference>
<dbReference type="FunFam" id="3.40.50.720:FF:000084">
    <property type="entry name" value="Short-chain dehydrogenase reductase"/>
    <property type="match status" value="1"/>
</dbReference>
<name>A0A7K3L6V5_9MYCO</name>
<dbReference type="GO" id="GO:0050664">
    <property type="term" value="F:oxidoreductase activity, acting on NAD(P)H, oxygen as acceptor"/>
    <property type="evidence" value="ECO:0007669"/>
    <property type="project" value="TreeGrafter"/>
</dbReference>
<dbReference type="EMBL" id="JAACYR010000007">
    <property type="protein sequence ID" value="NDJ88135.1"/>
    <property type="molecule type" value="Genomic_DNA"/>
</dbReference>
<dbReference type="PRINTS" id="PR00081">
    <property type="entry name" value="GDHRDH"/>
</dbReference>
<dbReference type="Pfam" id="PF13561">
    <property type="entry name" value="adh_short_C2"/>
    <property type="match status" value="1"/>
</dbReference>
<sequence length="280" mass="29198">MMPGRLVGKVALVTGAGRGQGRSHAVQLAREGADVVVVDLCADIDTNKYPLATIADLDETARQIEKFERRAVAVRADVRDRSAMESAVGQCVGELGGLDVVVANAGIAPLGADGTEQTFVDGFDVDFVGVVNTFGAAIPRLPDGASLIATGSVAAIRGAVQSPASGPGGAAYALAKSFIVQYVQVLAKQLAPRRIRVNAVHPTNCNTAMLHNEGMYRLFRPDLDHPATEDVLDAFATIQAMPVPYIEPADVSAAVVFLASDESRYVTGLQLTIDAGAALT</sequence>
<dbReference type="AlphaFoldDB" id="A0A7K3L6V5"/>
<evidence type="ECO:0000313" key="4">
    <source>
        <dbReference type="EMBL" id="NDJ88135.1"/>
    </source>
</evidence>
<gene>
    <name evidence="4" type="ORF">GWR20_03020</name>
</gene>
<dbReference type="PANTHER" id="PTHR43008:SF4">
    <property type="entry name" value="CHAIN DEHYDROGENASE, PUTATIVE (AFU_ORTHOLOGUE AFUA_4G08710)-RELATED"/>
    <property type="match status" value="1"/>
</dbReference>
<comment type="caution">
    <text evidence="4">The sequence shown here is derived from an EMBL/GenBank/DDBJ whole genome shotgun (WGS) entry which is preliminary data.</text>
</comment>
<evidence type="ECO:0000256" key="2">
    <source>
        <dbReference type="ARBA" id="ARBA00023002"/>
    </source>
</evidence>
<accession>A0A7K3L6V5</accession>
<evidence type="ECO:0000256" key="3">
    <source>
        <dbReference type="ARBA" id="ARBA00023027"/>
    </source>
</evidence>
<dbReference type="CDD" id="cd05233">
    <property type="entry name" value="SDR_c"/>
    <property type="match status" value="1"/>
</dbReference>
<dbReference type="InterPro" id="IPR002347">
    <property type="entry name" value="SDR_fam"/>
</dbReference>
<reference evidence="4 5" key="1">
    <citation type="submission" date="2020-01" db="EMBL/GenBank/DDBJ databases">
        <authorList>
            <person name="Sanchez-Estrada R."/>
            <person name="Gonzalez-Y-Merchand J.A."/>
            <person name="Rivera-Gutierrez S."/>
        </authorList>
    </citation>
    <scope>NUCLEOTIDE SEQUENCE [LARGE SCALE GENOMIC DNA]</scope>
    <source>
        <strain evidence="4 5">CST 7247</strain>
    </source>
</reference>
<protein>
    <submittedName>
        <fullName evidence="4">Mycofactocin-coupled SDR family oxidoreductase</fullName>
    </submittedName>
</protein>
<comment type="similarity">
    <text evidence="1">Belongs to the short-chain dehydrogenases/reductases (SDR) family.</text>
</comment>
<dbReference type="PANTHER" id="PTHR43008">
    <property type="entry name" value="BENZIL REDUCTASE"/>
    <property type="match status" value="1"/>
</dbReference>
<dbReference type="RefSeq" id="WP_112683316.1">
    <property type="nucleotide sequence ID" value="NZ_JAACYR010000007.1"/>
</dbReference>
<proteinExistence type="inferred from homology"/>
<keyword evidence="3" id="KW-0520">NAD</keyword>
<evidence type="ECO:0000313" key="5">
    <source>
        <dbReference type="Proteomes" id="UP000466523"/>
    </source>
</evidence>
<keyword evidence="2" id="KW-0560">Oxidoreductase</keyword>
<dbReference type="Gene3D" id="3.40.50.720">
    <property type="entry name" value="NAD(P)-binding Rossmann-like Domain"/>
    <property type="match status" value="1"/>
</dbReference>
<evidence type="ECO:0000256" key="1">
    <source>
        <dbReference type="ARBA" id="ARBA00006484"/>
    </source>
</evidence>
<dbReference type="InterPro" id="IPR036291">
    <property type="entry name" value="NAD(P)-bd_dom_sf"/>
</dbReference>